<reference evidence="7" key="1">
    <citation type="journal article" date="2006" name="Science">
        <title>Ancient noncoding elements conserved in the human genome.</title>
        <authorList>
            <person name="Venkatesh B."/>
            <person name="Kirkness E.F."/>
            <person name="Loh Y.H."/>
            <person name="Halpern A.L."/>
            <person name="Lee A.P."/>
            <person name="Johnson J."/>
            <person name="Dandona N."/>
            <person name="Viswanathan L.D."/>
            <person name="Tay A."/>
            <person name="Venter J.C."/>
            <person name="Strausberg R.L."/>
            <person name="Brenner S."/>
        </authorList>
    </citation>
    <scope>NUCLEOTIDE SEQUENCE [LARGE SCALE GENOMIC DNA]</scope>
</reference>
<dbReference type="InterPro" id="IPR001781">
    <property type="entry name" value="Znf_LIM"/>
</dbReference>
<dbReference type="STRING" id="7868.ENSCMIP00000008729"/>
<dbReference type="PANTHER" id="PTHR15468:SF2">
    <property type="entry name" value="ZINC FINGER PROTEIN 185"/>
    <property type="match status" value="1"/>
</dbReference>
<dbReference type="Proteomes" id="UP000314986">
    <property type="component" value="Unassembled WGS sequence"/>
</dbReference>
<dbReference type="Gene3D" id="2.10.110.10">
    <property type="entry name" value="Cysteine Rich Protein"/>
    <property type="match status" value="1"/>
</dbReference>
<reference evidence="6" key="5">
    <citation type="submission" date="2025-09" db="UniProtKB">
        <authorList>
            <consortium name="Ensembl"/>
        </authorList>
    </citation>
    <scope>IDENTIFICATION</scope>
</reference>
<dbReference type="PANTHER" id="PTHR15468">
    <property type="entry name" value="ZNF185"/>
    <property type="match status" value="1"/>
</dbReference>
<reference evidence="7" key="2">
    <citation type="journal article" date="2007" name="PLoS Biol.">
        <title>Survey sequencing and comparative analysis of the elephant shark (Callorhinchus milii) genome.</title>
        <authorList>
            <person name="Venkatesh B."/>
            <person name="Kirkness E.F."/>
            <person name="Loh Y.H."/>
            <person name="Halpern A.L."/>
            <person name="Lee A.P."/>
            <person name="Johnson J."/>
            <person name="Dandona N."/>
            <person name="Viswanathan L.D."/>
            <person name="Tay A."/>
            <person name="Venter J.C."/>
            <person name="Strausberg R.L."/>
            <person name="Brenner S."/>
        </authorList>
    </citation>
    <scope>NUCLEOTIDE SEQUENCE [LARGE SCALE GENOMIC DNA]</scope>
</reference>
<evidence type="ECO:0000256" key="2">
    <source>
        <dbReference type="ARBA" id="ARBA00022833"/>
    </source>
</evidence>
<dbReference type="GeneTree" id="ENSGT00530000063872"/>
<keyword evidence="1 4" id="KW-0479">Metal-binding</keyword>
<dbReference type="Ensembl" id="ENSCMIT00000008974.1">
    <property type="protein sequence ID" value="ENSCMIP00000008729.1"/>
    <property type="gene ID" value="ENSCMIG00000004678.1"/>
</dbReference>
<name>A0A4W3HGG0_CALMI</name>
<evidence type="ECO:0000313" key="6">
    <source>
        <dbReference type="Ensembl" id="ENSCMIP00000008729.1"/>
    </source>
</evidence>
<evidence type="ECO:0000256" key="1">
    <source>
        <dbReference type="ARBA" id="ARBA00022723"/>
    </source>
</evidence>
<dbReference type="Pfam" id="PF00412">
    <property type="entry name" value="LIM"/>
    <property type="match status" value="1"/>
</dbReference>
<evidence type="ECO:0000313" key="7">
    <source>
        <dbReference type="Proteomes" id="UP000314986"/>
    </source>
</evidence>
<dbReference type="InParanoid" id="A0A4W3HGG0"/>
<sequence>MAKVDPELFQAPERECTFCGMALEDIKIIIEHLNICSHPSCFKCGKCSAPLGDLEAGDNLWIHSRIVHCEECYDKLLEGGSLS</sequence>
<evidence type="ECO:0000259" key="5">
    <source>
        <dbReference type="PROSITE" id="PS50023"/>
    </source>
</evidence>
<keyword evidence="7" id="KW-1185">Reference proteome</keyword>
<evidence type="ECO:0000256" key="4">
    <source>
        <dbReference type="PROSITE-ProRule" id="PRU00125"/>
    </source>
</evidence>
<organism evidence="6 7">
    <name type="scientific">Callorhinchus milii</name>
    <name type="common">Ghost shark</name>
    <dbReference type="NCBI Taxonomy" id="7868"/>
    <lineage>
        <taxon>Eukaryota</taxon>
        <taxon>Metazoa</taxon>
        <taxon>Chordata</taxon>
        <taxon>Craniata</taxon>
        <taxon>Vertebrata</taxon>
        <taxon>Chondrichthyes</taxon>
        <taxon>Holocephali</taxon>
        <taxon>Chimaeriformes</taxon>
        <taxon>Callorhinchidae</taxon>
        <taxon>Callorhinchus</taxon>
    </lineage>
</organism>
<keyword evidence="2 4" id="KW-0862">Zinc</keyword>
<dbReference type="GO" id="GO:0046872">
    <property type="term" value="F:metal ion binding"/>
    <property type="evidence" value="ECO:0007669"/>
    <property type="project" value="UniProtKB-KW"/>
</dbReference>
<protein>
    <recommendedName>
        <fullName evidence="5">LIM zinc-binding domain-containing protein</fullName>
    </recommendedName>
</protein>
<reference evidence="7" key="3">
    <citation type="journal article" date="2014" name="Nature">
        <title>Elephant shark genome provides unique insights into gnathostome evolution.</title>
        <authorList>
            <consortium name="International Elephant Shark Genome Sequencing Consortium"/>
            <person name="Venkatesh B."/>
            <person name="Lee A.P."/>
            <person name="Ravi V."/>
            <person name="Maurya A.K."/>
            <person name="Lian M.M."/>
            <person name="Swann J.B."/>
            <person name="Ohta Y."/>
            <person name="Flajnik M.F."/>
            <person name="Sutoh Y."/>
            <person name="Kasahara M."/>
            <person name="Hoon S."/>
            <person name="Gangu V."/>
            <person name="Roy S.W."/>
            <person name="Irimia M."/>
            <person name="Korzh V."/>
            <person name="Kondrychyn I."/>
            <person name="Lim Z.W."/>
            <person name="Tay B.H."/>
            <person name="Tohari S."/>
            <person name="Kong K.W."/>
            <person name="Ho S."/>
            <person name="Lorente-Galdos B."/>
            <person name="Quilez J."/>
            <person name="Marques-Bonet T."/>
            <person name="Raney B.J."/>
            <person name="Ingham P.W."/>
            <person name="Tay A."/>
            <person name="Hillier L.W."/>
            <person name="Minx P."/>
            <person name="Boehm T."/>
            <person name="Wilson R.K."/>
            <person name="Brenner S."/>
            <person name="Warren W.C."/>
        </authorList>
    </citation>
    <scope>NUCLEOTIDE SEQUENCE [LARGE SCALE GENOMIC DNA]</scope>
</reference>
<feature type="domain" description="LIM zinc-binding" evidence="5">
    <location>
        <begin position="14"/>
        <end position="79"/>
    </location>
</feature>
<evidence type="ECO:0000256" key="3">
    <source>
        <dbReference type="ARBA" id="ARBA00023038"/>
    </source>
</evidence>
<keyword evidence="3 4" id="KW-0440">LIM domain</keyword>
<dbReference type="AlphaFoldDB" id="A0A4W3HGG0"/>
<accession>A0A4W3HGG0</accession>
<reference evidence="6" key="4">
    <citation type="submission" date="2025-08" db="UniProtKB">
        <authorList>
            <consortium name="Ensembl"/>
        </authorList>
    </citation>
    <scope>IDENTIFICATION</scope>
</reference>
<proteinExistence type="predicted"/>
<dbReference type="InterPro" id="IPR052621">
    <property type="entry name" value="Cell_Prolif/Cornif_Regul"/>
</dbReference>
<dbReference type="PROSITE" id="PS50023">
    <property type="entry name" value="LIM_DOMAIN_2"/>
    <property type="match status" value="1"/>
</dbReference>